<protein>
    <submittedName>
        <fullName evidence="1">Uncharacterized protein</fullName>
    </submittedName>
</protein>
<name>A0A1L5NVN4_9HYPH</name>
<dbReference type="AlphaFoldDB" id="A0A1L5NVN4"/>
<sequence length="73" mass="8101">MLGSVRESSTTVDTQCQWIEIDAGFPWCKSESCLQTTDSEMMRLPLTTIFILALPVSEAARSWRGAQTSFRAG</sequence>
<evidence type="ECO:0000313" key="2">
    <source>
        <dbReference type="Proteomes" id="UP000184749"/>
    </source>
</evidence>
<dbReference type="Proteomes" id="UP000184749">
    <property type="component" value="Plasmid pRgalIE4872d"/>
</dbReference>
<reference evidence="1 2" key="1">
    <citation type="submission" date="2016-09" db="EMBL/GenBank/DDBJ databases">
        <title>The complete genome sequences of Rhizobium gallicum, symbiovars gallicum and phaseoli, symbionts associated to common bean (Phaseolus vulgaris).</title>
        <authorList>
            <person name="Bustos P."/>
            <person name="Santamaria R.I."/>
            <person name="Perez-Carrascal O.M."/>
            <person name="Juarez S."/>
            <person name="Lozano L."/>
            <person name="Martinez-Flores I."/>
            <person name="Martinez-Romero E."/>
            <person name="Cevallos M."/>
            <person name="Romero D."/>
            <person name="Davila G."/>
            <person name="Gonzalez V."/>
        </authorList>
    </citation>
    <scope>NUCLEOTIDE SEQUENCE [LARGE SCALE GENOMIC DNA]</scope>
    <source>
        <strain evidence="1 2">IE4872</strain>
        <plasmid evidence="2">prgalie4872d</plasmid>
    </source>
</reference>
<evidence type="ECO:0000313" key="1">
    <source>
        <dbReference type="EMBL" id="APO71955.1"/>
    </source>
</evidence>
<gene>
    <name evidence="1" type="ORF">IE4872_PD01433</name>
</gene>
<accession>A0A1L5NVN4</accession>
<organism evidence="1 2">
    <name type="scientific">Rhizobium gallicum</name>
    <dbReference type="NCBI Taxonomy" id="56730"/>
    <lineage>
        <taxon>Bacteria</taxon>
        <taxon>Pseudomonadati</taxon>
        <taxon>Pseudomonadota</taxon>
        <taxon>Alphaproteobacteria</taxon>
        <taxon>Hyphomicrobiales</taxon>
        <taxon>Rhizobiaceae</taxon>
        <taxon>Rhizobium/Agrobacterium group</taxon>
        <taxon>Rhizobium</taxon>
    </lineage>
</organism>
<geneLocation type="plasmid" evidence="2">
    <name>prgalie4872d</name>
</geneLocation>
<proteinExistence type="predicted"/>
<keyword evidence="1" id="KW-0614">Plasmid</keyword>
<dbReference type="EMBL" id="CP017105">
    <property type="protein sequence ID" value="APO71955.1"/>
    <property type="molecule type" value="Genomic_DNA"/>
</dbReference>